<dbReference type="Proteomes" id="UP000199004">
    <property type="component" value="Unassembled WGS sequence"/>
</dbReference>
<keyword evidence="3" id="KW-1185">Reference proteome</keyword>
<feature type="transmembrane region" description="Helical" evidence="1">
    <location>
        <begin position="37"/>
        <end position="66"/>
    </location>
</feature>
<reference evidence="2 3" key="1">
    <citation type="submission" date="2016-10" db="EMBL/GenBank/DDBJ databases">
        <authorList>
            <person name="de Groot N.N."/>
        </authorList>
    </citation>
    <scope>NUCLEOTIDE SEQUENCE [LARGE SCALE GENOMIC DNA]</scope>
    <source>
        <strain evidence="2 3">CGMCC 1.11147</strain>
    </source>
</reference>
<accession>A0A1H0JH34</accession>
<gene>
    <name evidence="2" type="ORF">SAMN05192576_4018</name>
</gene>
<protein>
    <submittedName>
        <fullName evidence="2">Uncharacterized protein</fullName>
    </submittedName>
</protein>
<feature type="transmembrane region" description="Helical" evidence="1">
    <location>
        <begin position="78"/>
        <end position="100"/>
    </location>
</feature>
<sequence>MRHWTPGQWVVRLVVLTGPLLALSAEGLQGDGPGWPLLVIVAALSAAFALYPESPAGSVAFVLVLASWWEGGAGLVDASALLAAAALIASHVAAVLAAYGPDDVPLDREVTLLWLVRGAAVFLAAPAVWLLADALSDQPEQAGVWVAGVVAATTAVLFAIVAGRDREPA</sequence>
<organism evidence="2 3">
    <name type="scientific">Nocardioides szechwanensis</name>
    <dbReference type="NCBI Taxonomy" id="1005944"/>
    <lineage>
        <taxon>Bacteria</taxon>
        <taxon>Bacillati</taxon>
        <taxon>Actinomycetota</taxon>
        <taxon>Actinomycetes</taxon>
        <taxon>Propionibacteriales</taxon>
        <taxon>Nocardioidaceae</taxon>
        <taxon>Nocardioides</taxon>
    </lineage>
</organism>
<keyword evidence="1" id="KW-0472">Membrane</keyword>
<evidence type="ECO:0000256" key="1">
    <source>
        <dbReference type="SAM" id="Phobius"/>
    </source>
</evidence>
<evidence type="ECO:0000313" key="3">
    <source>
        <dbReference type="Proteomes" id="UP000199004"/>
    </source>
</evidence>
<dbReference type="OrthoDB" id="9976124at2"/>
<dbReference type="AlphaFoldDB" id="A0A1H0JH34"/>
<proteinExistence type="predicted"/>
<dbReference type="RefSeq" id="WP_143016257.1">
    <property type="nucleotide sequence ID" value="NZ_BKAE01000012.1"/>
</dbReference>
<dbReference type="EMBL" id="FNIC01000008">
    <property type="protein sequence ID" value="SDO42830.1"/>
    <property type="molecule type" value="Genomic_DNA"/>
</dbReference>
<keyword evidence="1" id="KW-1133">Transmembrane helix</keyword>
<feature type="transmembrane region" description="Helical" evidence="1">
    <location>
        <begin position="144"/>
        <end position="163"/>
    </location>
</feature>
<name>A0A1H0JH34_9ACTN</name>
<evidence type="ECO:0000313" key="2">
    <source>
        <dbReference type="EMBL" id="SDO42830.1"/>
    </source>
</evidence>
<feature type="transmembrane region" description="Helical" evidence="1">
    <location>
        <begin position="112"/>
        <end position="132"/>
    </location>
</feature>
<dbReference type="STRING" id="1005944.SAMN05192576_4018"/>
<keyword evidence="1" id="KW-0812">Transmembrane</keyword>